<reference evidence="2 3" key="1">
    <citation type="submission" date="2018-03" db="EMBL/GenBank/DDBJ databases">
        <title>Genomic Encyclopedia of Type Strains, Phase III (KMG-III): the genomes of soil and plant-associated and newly described type strains.</title>
        <authorList>
            <person name="Whitman W."/>
        </authorList>
    </citation>
    <scope>NUCLEOTIDE SEQUENCE [LARGE SCALE GENOMIC DNA]</scope>
    <source>
        <strain evidence="2 3">CGMCC 1.9313</strain>
    </source>
</reference>
<feature type="non-terminal residue" evidence="2">
    <location>
        <position position="1"/>
    </location>
</feature>
<dbReference type="EMBL" id="PVTH01000005">
    <property type="protein sequence ID" value="PRY52860.1"/>
    <property type="molecule type" value="Genomic_DNA"/>
</dbReference>
<dbReference type="AlphaFoldDB" id="A0A2T0U4N9"/>
<proteinExistence type="predicted"/>
<accession>A0A2T0U4N9</accession>
<gene>
    <name evidence="2" type="ORF">B0I27_105330</name>
</gene>
<organism evidence="2 3">
    <name type="scientific">Arcticibacter pallidicorallinus</name>
    <dbReference type="NCBI Taxonomy" id="1259464"/>
    <lineage>
        <taxon>Bacteria</taxon>
        <taxon>Pseudomonadati</taxon>
        <taxon>Bacteroidota</taxon>
        <taxon>Sphingobacteriia</taxon>
        <taxon>Sphingobacteriales</taxon>
        <taxon>Sphingobacteriaceae</taxon>
        <taxon>Arcticibacter</taxon>
    </lineage>
</organism>
<name>A0A2T0U4N9_9SPHI</name>
<evidence type="ECO:0000313" key="2">
    <source>
        <dbReference type="EMBL" id="PRY52860.1"/>
    </source>
</evidence>
<evidence type="ECO:0000313" key="3">
    <source>
        <dbReference type="Proteomes" id="UP000238034"/>
    </source>
</evidence>
<protein>
    <submittedName>
        <fullName evidence="2">Uncharacterized protein</fullName>
    </submittedName>
</protein>
<feature type="compositionally biased region" description="Basic and acidic residues" evidence="1">
    <location>
        <begin position="1"/>
        <end position="19"/>
    </location>
</feature>
<comment type="caution">
    <text evidence="2">The sequence shown here is derived from an EMBL/GenBank/DDBJ whole genome shotgun (WGS) entry which is preliminary data.</text>
</comment>
<keyword evidence="3" id="KW-1185">Reference proteome</keyword>
<evidence type="ECO:0000256" key="1">
    <source>
        <dbReference type="SAM" id="MobiDB-lite"/>
    </source>
</evidence>
<feature type="region of interest" description="Disordered" evidence="1">
    <location>
        <begin position="1"/>
        <end position="50"/>
    </location>
</feature>
<sequence length="50" mass="5482">LAGKVRSKDKEDVPKEISRTKPRSIPKIVADNKQSADPTGKRVSFKCSKG</sequence>
<dbReference type="Proteomes" id="UP000238034">
    <property type="component" value="Unassembled WGS sequence"/>
</dbReference>